<organism evidence="1">
    <name type="scientific">Roseomonas mucosa</name>
    <dbReference type="NCBI Taxonomy" id="207340"/>
    <lineage>
        <taxon>Bacteria</taxon>
        <taxon>Pseudomonadati</taxon>
        <taxon>Pseudomonadota</taxon>
        <taxon>Alphaproteobacteria</taxon>
        <taxon>Acetobacterales</taxon>
        <taxon>Roseomonadaceae</taxon>
        <taxon>Roseomonas</taxon>
    </lineage>
</organism>
<sequence>MNAIRARGLFGPFSLPVCPCWLRAGRGPNYPRCLPQRPPRTEN</sequence>
<proteinExistence type="predicted"/>
<dbReference type="EMBL" id="CP025189">
    <property type="protein sequence ID" value="AWV22098.1"/>
    <property type="molecule type" value="Genomic_DNA"/>
</dbReference>
<reference evidence="1" key="1">
    <citation type="submission" date="2017-12" db="EMBL/GenBank/DDBJ databases">
        <authorList>
            <person name="Martens C."/>
            <person name="Dahlstrom E."/>
            <person name="Barbian K."/>
            <person name="Sykora L."/>
            <person name="Ricklefs S."/>
            <person name="Bruno D."/>
            <person name="Anzick I."/>
            <person name="Myles I."/>
            <person name="Datta S.K."/>
        </authorList>
    </citation>
    <scope>NUCLEOTIDE SEQUENCE</scope>
    <source>
        <strain evidence="1">AD2</strain>
    </source>
</reference>
<gene>
    <name evidence="1" type="ORF">RADP37_04926</name>
</gene>
<dbReference type="AlphaFoldDB" id="A0A4Y1MVV0"/>
<name>A0A4Y1MVV0_9PROT</name>
<protein>
    <submittedName>
        <fullName evidence="1">Uncharacterized protein</fullName>
    </submittedName>
</protein>
<evidence type="ECO:0000313" key="1">
    <source>
        <dbReference type="EMBL" id="AWV22098.1"/>
    </source>
</evidence>
<accession>A0A4Y1MVV0</accession>